<keyword evidence="1" id="KW-0472">Membrane</keyword>
<keyword evidence="1" id="KW-1133">Transmembrane helix</keyword>
<sequence length="125" mass="13617">MSSHLHSGVLRLTSSDSLPQFYAFFLTRHLECFFQHSIIMVLIVSALLLLGTTMFSPLSHSASSSSDDKLAWGPATLHAHASYSGANGSNKSHAKLTFSLVAEGQTYKPVRISRAIQALQANREI</sequence>
<evidence type="ECO:0000313" key="3">
    <source>
        <dbReference type="Proteomes" id="UP001434883"/>
    </source>
</evidence>
<name>A0ABV0RNM4_9TELE</name>
<accession>A0ABV0RNM4</accession>
<evidence type="ECO:0000313" key="2">
    <source>
        <dbReference type="EMBL" id="MEQ2209807.1"/>
    </source>
</evidence>
<keyword evidence="1" id="KW-0812">Transmembrane</keyword>
<reference evidence="2 3" key="1">
    <citation type="submission" date="2021-06" db="EMBL/GenBank/DDBJ databases">
        <authorList>
            <person name="Palmer J.M."/>
        </authorList>
    </citation>
    <scope>NUCLEOTIDE SEQUENCE [LARGE SCALE GENOMIC DNA]</scope>
    <source>
        <strain evidence="2 3">XC_2019</strain>
        <tissue evidence="2">Muscle</tissue>
    </source>
</reference>
<organism evidence="2 3">
    <name type="scientific">Xenoophorus captivus</name>
    <dbReference type="NCBI Taxonomy" id="1517983"/>
    <lineage>
        <taxon>Eukaryota</taxon>
        <taxon>Metazoa</taxon>
        <taxon>Chordata</taxon>
        <taxon>Craniata</taxon>
        <taxon>Vertebrata</taxon>
        <taxon>Euteleostomi</taxon>
        <taxon>Actinopterygii</taxon>
        <taxon>Neopterygii</taxon>
        <taxon>Teleostei</taxon>
        <taxon>Neoteleostei</taxon>
        <taxon>Acanthomorphata</taxon>
        <taxon>Ovalentaria</taxon>
        <taxon>Atherinomorphae</taxon>
        <taxon>Cyprinodontiformes</taxon>
        <taxon>Goodeidae</taxon>
        <taxon>Xenoophorus</taxon>
    </lineage>
</organism>
<protein>
    <submittedName>
        <fullName evidence="2">Uncharacterized protein</fullName>
    </submittedName>
</protein>
<gene>
    <name evidence="2" type="ORF">XENOCAPTIV_004292</name>
</gene>
<evidence type="ECO:0000256" key="1">
    <source>
        <dbReference type="SAM" id="Phobius"/>
    </source>
</evidence>
<proteinExistence type="predicted"/>
<comment type="caution">
    <text evidence="2">The sequence shown here is derived from an EMBL/GenBank/DDBJ whole genome shotgun (WGS) entry which is preliminary data.</text>
</comment>
<dbReference type="Proteomes" id="UP001434883">
    <property type="component" value="Unassembled WGS sequence"/>
</dbReference>
<feature type="transmembrane region" description="Helical" evidence="1">
    <location>
        <begin position="33"/>
        <end position="55"/>
    </location>
</feature>
<keyword evidence="3" id="KW-1185">Reference proteome</keyword>
<dbReference type="EMBL" id="JAHRIN010051862">
    <property type="protein sequence ID" value="MEQ2209807.1"/>
    <property type="molecule type" value="Genomic_DNA"/>
</dbReference>